<evidence type="ECO:0000256" key="1">
    <source>
        <dbReference type="SAM" id="Coils"/>
    </source>
</evidence>
<proteinExistence type="predicted"/>
<comment type="caution">
    <text evidence="3">The sequence shown here is derived from an EMBL/GenBank/DDBJ whole genome shotgun (WGS) entry which is preliminary data.</text>
</comment>
<dbReference type="Proteomes" id="UP000230750">
    <property type="component" value="Unassembled WGS sequence"/>
</dbReference>
<feature type="non-terminal residue" evidence="3">
    <location>
        <position position="434"/>
    </location>
</feature>
<feature type="coiled-coil region" evidence="1">
    <location>
        <begin position="195"/>
        <end position="222"/>
    </location>
</feature>
<name>A0A2G8K9A5_STIJA</name>
<reference evidence="3 4" key="1">
    <citation type="journal article" date="2017" name="PLoS Biol.">
        <title>The sea cucumber genome provides insights into morphological evolution and visceral regeneration.</title>
        <authorList>
            <person name="Zhang X."/>
            <person name="Sun L."/>
            <person name="Yuan J."/>
            <person name="Sun Y."/>
            <person name="Gao Y."/>
            <person name="Zhang L."/>
            <person name="Li S."/>
            <person name="Dai H."/>
            <person name="Hamel J.F."/>
            <person name="Liu C."/>
            <person name="Yu Y."/>
            <person name="Liu S."/>
            <person name="Lin W."/>
            <person name="Guo K."/>
            <person name="Jin S."/>
            <person name="Xu P."/>
            <person name="Storey K.B."/>
            <person name="Huan P."/>
            <person name="Zhang T."/>
            <person name="Zhou Y."/>
            <person name="Zhang J."/>
            <person name="Lin C."/>
            <person name="Li X."/>
            <person name="Xing L."/>
            <person name="Huo D."/>
            <person name="Sun M."/>
            <person name="Wang L."/>
            <person name="Mercier A."/>
            <person name="Li F."/>
            <person name="Yang H."/>
            <person name="Xiang J."/>
        </authorList>
    </citation>
    <scope>NUCLEOTIDE SEQUENCE [LARGE SCALE GENOMIC DNA]</scope>
    <source>
        <strain evidence="3">Shaxun</strain>
        <tissue evidence="3">Muscle</tissue>
    </source>
</reference>
<feature type="coiled-coil region" evidence="1">
    <location>
        <begin position="121"/>
        <end position="162"/>
    </location>
</feature>
<evidence type="ECO:0000313" key="4">
    <source>
        <dbReference type="Proteomes" id="UP000230750"/>
    </source>
</evidence>
<gene>
    <name evidence="3" type="ORF">BSL78_18569</name>
</gene>
<dbReference type="EMBL" id="MRZV01000769">
    <property type="protein sequence ID" value="PIK44572.1"/>
    <property type="molecule type" value="Genomic_DNA"/>
</dbReference>
<sequence>MIRWASRLIVESQPTLASSYQRLLERKIMNDHEHPLRVCLDKTVFSQSGQVVVWSIREIKPVGSWAILNRRSPDVREAAQFNSVPHDLVVGQQAYRDRETYSPGERLTDQDNQTVNYREMDDKLKDERDNSSQKFKEATEEIANLRQEMEIQKDTIREAEDKLHKSLHDSSQTQNHLQNEIIALRSQLHEKVMKVTELEGTVQERERALQSARETLVEVQERVHVLQKGKEEIIRTNTEECQKLEANREVALVELRERLLNEKEGALQQLQFELEKDKEESLTKVQEDSEKFRKLMKAELEERINELTDLKGKLKQLEEAKETLGIQMRKEAEEQIQRAILTEREIWQMEAERKQEAEKRVMEESLGGEVKRMRVEMEKLKQDKEHLKESMKILKEENNKLRDENLAAGREKVEAVSEAREETRKDIQAQLDKM</sequence>
<evidence type="ECO:0000313" key="3">
    <source>
        <dbReference type="EMBL" id="PIK44572.1"/>
    </source>
</evidence>
<feature type="region of interest" description="Disordered" evidence="2">
    <location>
        <begin position="405"/>
        <end position="434"/>
    </location>
</feature>
<organism evidence="3 4">
    <name type="scientific">Stichopus japonicus</name>
    <name type="common">Sea cucumber</name>
    <dbReference type="NCBI Taxonomy" id="307972"/>
    <lineage>
        <taxon>Eukaryota</taxon>
        <taxon>Metazoa</taxon>
        <taxon>Echinodermata</taxon>
        <taxon>Eleutherozoa</taxon>
        <taxon>Echinozoa</taxon>
        <taxon>Holothuroidea</taxon>
        <taxon>Aspidochirotacea</taxon>
        <taxon>Aspidochirotida</taxon>
        <taxon>Stichopodidae</taxon>
        <taxon>Apostichopus</taxon>
    </lineage>
</organism>
<accession>A0A2G8K9A5</accession>
<keyword evidence="4" id="KW-1185">Reference proteome</keyword>
<dbReference type="AlphaFoldDB" id="A0A2G8K9A5"/>
<keyword evidence="1" id="KW-0175">Coiled coil</keyword>
<protein>
    <submittedName>
        <fullName evidence="3">Putative trichohyalin isoform X1</fullName>
    </submittedName>
</protein>
<feature type="coiled-coil region" evidence="1">
    <location>
        <begin position="256"/>
        <end position="334"/>
    </location>
</feature>
<dbReference type="OrthoDB" id="6158625at2759"/>
<evidence type="ECO:0000256" key="2">
    <source>
        <dbReference type="SAM" id="MobiDB-lite"/>
    </source>
</evidence>